<proteinExistence type="inferred from homology"/>
<evidence type="ECO:0000313" key="4">
    <source>
        <dbReference type="EMBL" id="RJP18589.1"/>
    </source>
</evidence>
<feature type="domain" description="PBP" evidence="3">
    <location>
        <begin position="77"/>
        <end position="308"/>
    </location>
</feature>
<dbReference type="InterPro" id="IPR024370">
    <property type="entry name" value="PBP_domain"/>
</dbReference>
<dbReference type="InterPro" id="IPR050811">
    <property type="entry name" value="Phosphate_ABC_transporter"/>
</dbReference>
<dbReference type="NCBIfam" id="TIGR01098">
    <property type="entry name" value="3A0109s03R"/>
    <property type="match status" value="1"/>
</dbReference>
<dbReference type="Gene3D" id="3.40.190.10">
    <property type="entry name" value="Periplasmic binding protein-like II"/>
    <property type="match status" value="4"/>
</dbReference>
<reference evidence="4 5" key="1">
    <citation type="journal article" date="2017" name="ISME J.">
        <title>Energy and carbon metabolisms in a deep terrestrial subsurface fluid microbial community.</title>
        <authorList>
            <person name="Momper L."/>
            <person name="Jungbluth S.P."/>
            <person name="Lee M.D."/>
            <person name="Amend J.P."/>
        </authorList>
    </citation>
    <scope>NUCLEOTIDE SEQUENCE [LARGE SCALE GENOMIC DNA]</scope>
    <source>
        <strain evidence="4">SURF_5</strain>
    </source>
</reference>
<accession>A0A3A4NH03</accession>
<dbReference type="Pfam" id="PF12849">
    <property type="entry name" value="PBP_like_2"/>
    <property type="match status" value="1"/>
</dbReference>
<dbReference type="PANTHER" id="PTHR30570:SF1">
    <property type="entry name" value="PHOSPHATE-BINDING PROTEIN PSTS"/>
    <property type="match status" value="1"/>
</dbReference>
<dbReference type="Pfam" id="PF12974">
    <property type="entry name" value="Phosphonate-bd"/>
    <property type="match status" value="1"/>
</dbReference>
<dbReference type="SUPFAM" id="SSF53850">
    <property type="entry name" value="Periplasmic binding protein-like II"/>
    <property type="match status" value="2"/>
</dbReference>
<evidence type="ECO:0000256" key="1">
    <source>
        <dbReference type="ARBA" id="ARBA00007162"/>
    </source>
</evidence>
<comment type="similarity">
    <text evidence="1">Belongs to the phosphate/phosphite/phosphonate binding protein family.</text>
</comment>
<protein>
    <submittedName>
        <fullName evidence="4">Phosphate/phosphite/phosphonate ABC transporter substrate-binding protein</fullName>
    </submittedName>
</protein>
<evidence type="ECO:0000256" key="2">
    <source>
        <dbReference type="ARBA" id="ARBA00022729"/>
    </source>
</evidence>
<evidence type="ECO:0000259" key="3">
    <source>
        <dbReference type="Pfam" id="PF12849"/>
    </source>
</evidence>
<name>A0A3A4NH03_ABYX5</name>
<gene>
    <name evidence="4" type="primary">phnD</name>
    <name evidence="4" type="ORF">C4520_14235</name>
</gene>
<dbReference type="EMBL" id="QZKU01000099">
    <property type="protein sequence ID" value="RJP18589.1"/>
    <property type="molecule type" value="Genomic_DNA"/>
</dbReference>
<organism evidence="4 5">
    <name type="scientific">Abyssobacteria bacterium (strain SURF_5)</name>
    <dbReference type="NCBI Taxonomy" id="2093360"/>
    <lineage>
        <taxon>Bacteria</taxon>
        <taxon>Pseudomonadati</taxon>
        <taxon>Candidatus Hydrogenedentota</taxon>
        <taxon>Candidatus Abyssobacteria</taxon>
    </lineage>
</organism>
<dbReference type="Proteomes" id="UP000265882">
    <property type="component" value="Unassembled WGS sequence"/>
</dbReference>
<dbReference type="GO" id="GO:0043190">
    <property type="term" value="C:ATP-binding cassette (ABC) transporter complex"/>
    <property type="evidence" value="ECO:0007669"/>
    <property type="project" value="InterPro"/>
</dbReference>
<evidence type="ECO:0000313" key="5">
    <source>
        <dbReference type="Proteomes" id="UP000265882"/>
    </source>
</evidence>
<dbReference type="InterPro" id="IPR005770">
    <property type="entry name" value="PhnD"/>
</dbReference>
<comment type="caution">
    <text evidence="4">The sequence shown here is derived from an EMBL/GenBank/DDBJ whole genome shotgun (WGS) entry which is preliminary data.</text>
</comment>
<keyword evidence="2" id="KW-0732">Signal</keyword>
<dbReference type="AlphaFoldDB" id="A0A3A4NH03"/>
<dbReference type="GO" id="GO:0055085">
    <property type="term" value="P:transmembrane transport"/>
    <property type="evidence" value="ECO:0007669"/>
    <property type="project" value="InterPro"/>
</dbReference>
<sequence length="619" mass="69066">MPFIYHAGKWYPFAQCPFFWNSLPIWYNETTKFRHLSSKENYLKWTFCIPAVVALVSASLLSCSEKEPSARSLAVRDKKVFVSGSAAVMPLLKILAGEFMKREKEIEVVFLPDSHSDVAIVGTTEEEYDIGAISRERMPDEKVNPLRYLHLARDGLVFAVNPNLDIVNLSIDQIRDIYTGKMSNWSEVGGPDAKIVVIDRPELSSAKLAFRKHYLPEDALVTSEAVVVERPWQVTDSIEWIANSIGYTSLGEIVSERPRVNILSVNGVKPTRSNVKDGSYKFLRPFGLVLGPHPKVATMRFVNFIFSDAGSRIIENSGYIPQRYEILIGIVPEQDVMVQNQRYQPLADYLSHKLGERFSVKLKLFSAYIEVCRALADGSINAAFLGSYAYTTVSDVVDVIARPDYHGISMYRGLIFVRADSGIKNLAQMRGKRLVMAGRTTTAGYVFPLYHFKQQGIQDYRAYFSQANFVGTHDDVILAVLHREADVGAAKDLILRMFMKENPELESAFHILEKSPPVPNNAFVVRKNLNLPCFDCHSSLGKEGKIQSDLPAKFDVGATIGEFLAAMPQDAEGRVALSSLGGASGFLPTTDADYEDLYRMLKEIGVDPKSALSANEVVE</sequence>
<dbReference type="PANTHER" id="PTHR30570">
    <property type="entry name" value="PERIPLASMIC PHOSPHATE BINDING COMPONENT OF PHOSPHATE ABC TRANSPORTER"/>
    <property type="match status" value="1"/>
</dbReference>